<sequence length="357" mass="37126">MTVRWGVAGPGPVADKVLRDLVHVPDAVLTAVGSRSAERAEAFAAGHAASAGRGTLPTAHGSYRALLDDPDVDVVYVATPHPTHRALALAALAAGKAVLVEKSFTVTPAATREVVAAAGAAGRFAMEAMWTRFCPAVVRLRELVADGAIGEVCTVTADLGVRNPVDPATRSFRPEQGDGLLFHLGVYPVSFAQMLLGAPEAVVAHGVLHESGVDVEESVLLRYPGGRSAQLFASLRSPAPGEARVLGTTGWIQVPPRFHYPSRIVLHRTGHDPETIDAPLTGAGYTHELAEVNERVAGGHTESEIMPLADTVAVQDVLAEIAGQLGVRVVEGGPPSCRDGLRGGGQGPRGPLAPGER</sequence>
<dbReference type="InterPro" id="IPR000683">
    <property type="entry name" value="Gfo/Idh/MocA-like_OxRdtase_N"/>
</dbReference>
<dbReference type="InterPro" id="IPR055170">
    <property type="entry name" value="GFO_IDH_MocA-like_dom"/>
</dbReference>
<dbReference type="Gene3D" id="3.30.360.10">
    <property type="entry name" value="Dihydrodipicolinate Reductase, domain 2"/>
    <property type="match status" value="1"/>
</dbReference>
<dbReference type="OrthoDB" id="9815825at2"/>
<evidence type="ECO:0000313" key="7">
    <source>
        <dbReference type="Proteomes" id="UP000321261"/>
    </source>
</evidence>
<dbReference type="SUPFAM" id="SSF51735">
    <property type="entry name" value="NAD(P)-binding Rossmann-fold domains"/>
    <property type="match status" value="1"/>
</dbReference>
<dbReference type="Proteomes" id="UP000321261">
    <property type="component" value="Unassembled WGS sequence"/>
</dbReference>
<dbReference type="InterPro" id="IPR050984">
    <property type="entry name" value="Gfo/Idh/MocA_domain"/>
</dbReference>
<reference evidence="6 7" key="1">
    <citation type="submission" date="2019-06" db="EMBL/GenBank/DDBJ databases">
        <title>Sequencing the genomes of 1000 actinobacteria strains.</title>
        <authorList>
            <person name="Klenk H.-P."/>
        </authorList>
    </citation>
    <scope>NUCLEOTIDE SEQUENCE [LARGE SCALE GENOMIC DNA]</scope>
    <source>
        <strain evidence="6 7">DSM 45671</strain>
    </source>
</reference>
<feature type="domain" description="GFO/IDH/MocA-like oxidoreductase" evidence="5">
    <location>
        <begin position="138"/>
        <end position="252"/>
    </location>
</feature>
<dbReference type="SUPFAM" id="SSF55347">
    <property type="entry name" value="Glyceraldehyde-3-phosphate dehydrogenase-like, C-terminal domain"/>
    <property type="match status" value="1"/>
</dbReference>
<name>A0A561T490_9PSEU</name>
<organism evidence="6 7">
    <name type="scientific">Pseudonocardia hierapolitana</name>
    <dbReference type="NCBI Taxonomy" id="1128676"/>
    <lineage>
        <taxon>Bacteria</taxon>
        <taxon>Bacillati</taxon>
        <taxon>Actinomycetota</taxon>
        <taxon>Actinomycetes</taxon>
        <taxon>Pseudonocardiales</taxon>
        <taxon>Pseudonocardiaceae</taxon>
        <taxon>Pseudonocardia</taxon>
    </lineage>
</organism>
<comment type="similarity">
    <text evidence="1">Belongs to the Gfo/Idh/MocA family.</text>
</comment>
<dbReference type="PANTHER" id="PTHR22604:SF105">
    <property type="entry name" value="TRANS-1,2-DIHYDROBENZENE-1,2-DIOL DEHYDROGENASE"/>
    <property type="match status" value="1"/>
</dbReference>
<evidence type="ECO:0000313" key="6">
    <source>
        <dbReference type="EMBL" id="TWF81912.1"/>
    </source>
</evidence>
<evidence type="ECO:0000259" key="5">
    <source>
        <dbReference type="Pfam" id="PF22725"/>
    </source>
</evidence>
<dbReference type="GO" id="GO:0000166">
    <property type="term" value="F:nucleotide binding"/>
    <property type="evidence" value="ECO:0007669"/>
    <property type="project" value="InterPro"/>
</dbReference>
<proteinExistence type="inferred from homology"/>
<feature type="region of interest" description="Disordered" evidence="3">
    <location>
        <begin position="332"/>
        <end position="357"/>
    </location>
</feature>
<dbReference type="AlphaFoldDB" id="A0A561T490"/>
<evidence type="ECO:0000256" key="1">
    <source>
        <dbReference type="ARBA" id="ARBA00010928"/>
    </source>
</evidence>
<accession>A0A561T490</accession>
<dbReference type="RefSeq" id="WP_147260319.1">
    <property type="nucleotide sequence ID" value="NZ_VIWU01000001.1"/>
</dbReference>
<gene>
    <name evidence="6" type="ORF">FHX44_117857</name>
</gene>
<dbReference type="EMBL" id="VIWU01000001">
    <property type="protein sequence ID" value="TWF81912.1"/>
    <property type="molecule type" value="Genomic_DNA"/>
</dbReference>
<dbReference type="Pfam" id="PF01408">
    <property type="entry name" value="GFO_IDH_MocA"/>
    <property type="match status" value="1"/>
</dbReference>
<comment type="caution">
    <text evidence="6">The sequence shown here is derived from an EMBL/GenBank/DDBJ whole genome shotgun (WGS) entry which is preliminary data.</text>
</comment>
<dbReference type="Pfam" id="PF22725">
    <property type="entry name" value="GFO_IDH_MocA_C3"/>
    <property type="match status" value="1"/>
</dbReference>
<keyword evidence="2" id="KW-0560">Oxidoreductase</keyword>
<evidence type="ECO:0000256" key="3">
    <source>
        <dbReference type="SAM" id="MobiDB-lite"/>
    </source>
</evidence>
<dbReference type="Gene3D" id="3.40.50.720">
    <property type="entry name" value="NAD(P)-binding Rossmann-like Domain"/>
    <property type="match status" value="1"/>
</dbReference>
<dbReference type="InterPro" id="IPR036291">
    <property type="entry name" value="NAD(P)-bd_dom_sf"/>
</dbReference>
<dbReference type="GO" id="GO:0016491">
    <property type="term" value="F:oxidoreductase activity"/>
    <property type="evidence" value="ECO:0007669"/>
    <property type="project" value="UniProtKB-KW"/>
</dbReference>
<evidence type="ECO:0000259" key="4">
    <source>
        <dbReference type="Pfam" id="PF01408"/>
    </source>
</evidence>
<feature type="domain" description="Gfo/Idh/MocA-like oxidoreductase N-terminal" evidence="4">
    <location>
        <begin position="3"/>
        <end position="125"/>
    </location>
</feature>
<dbReference type="PANTHER" id="PTHR22604">
    <property type="entry name" value="OXIDOREDUCTASES"/>
    <property type="match status" value="1"/>
</dbReference>
<protein>
    <submittedName>
        <fullName evidence="6">Putative dehydrogenase</fullName>
    </submittedName>
</protein>
<evidence type="ECO:0000256" key="2">
    <source>
        <dbReference type="ARBA" id="ARBA00023002"/>
    </source>
</evidence>
<keyword evidence="7" id="KW-1185">Reference proteome</keyword>